<dbReference type="GO" id="GO:1990817">
    <property type="term" value="F:poly(A) RNA polymerase activity"/>
    <property type="evidence" value="ECO:0007669"/>
    <property type="project" value="TreeGrafter"/>
</dbReference>
<protein>
    <recommendedName>
        <fullName evidence="3">Polynucleotide adenylyltransferase</fullName>
    </recommendedName>
</protein>
<organism evidence="1 2">
    <name type="scientific">Reticulomyxa filosa</name>
    <dbReference type="NCBI Taxonomy" id="46433"/>
    <lineage>
        <taxon>Eukaryota</taxon>
        <taxon>Sar</taxon>
        <taxon>Rhizaria</taxon>
        <taxon>Retaria</taxon>
        <taxon>Foraminifera</taxon>
        <taxon>Monothalamids</taxon>
        <taxon>Reticulomyxidae</taxon>
        <taxon>Reticulomyxa</taxon>
    </lineage>
</organism>
<dbReference type="PANTHER" id="PTHR10682">
    <property type="entry name" value="POLY A POLYMERASE"/>
    <property type="match status" value="1"/>
</dbReference>
<comment type="caution">
    <text evidence="1">The sequence shown here is derived from an EMBL/GenBank/DDBJ whole genome shotgun (WGS) entry which is preliminary data.</text>
</comment>
<evidence type="ECO:0008006" key="3">
    <source>
        <dbReference type="Google" id="ProtNLM"/>
    </source>
</evidence>
<reference evidence="1 2" key="1">
    <citation type="journal article" date="2013" name="Curr. Biol.">
        <title>The Genome of the Foraminiferan Reticulomyxa filosa.</title>
        <authorList>
            <person name="Glockner G."/>
            <person name="Hulsmann N."/>
            <person name="Schleicher M."/>
            <person name="Noegel A.A."/>
            <person name="Eichinger L."/>
            <person name="Gallinger C."/>
            <person name="Pawlowski J."/>
            <person name="Sierra R."/>
            <person name="Euteneuer U."/>
            <person name="Pillet L."/>
            <person name="Moustafa A."/>
            <person name="Platzer M."/>
            <person name="Groth M."/>
            <person name="Szafranski K."/>
            <person name="Schliwa M."/>
        </authorList>
    </citation>
    <scope>NUCLEOTIDE SEQUENCE [LARGE SCALE GENOMIC DNA]</scope>
</reference>
<dbReference type="SUPFAM" id="SSF81631">
    <property type="entry name" value="PAP/OAS1 substrate-binding domain"/>
    <property type="match status" value="1"/>
</dbReference>
<proteinExistence type="predicted"/>
<dbReference type="AlphaFoldDB" id="X6NFX6"/>
<dbReference type="PANTHER" id="PTHR10682:SF10">
    <property type="entry name" value="POLYNUCLEOTIDE ADENYLYLTRANSFERASE"/>
    <property type="match status" value="1"/>
</dbReference>
<sequence length="500" mass="56567">MTKQSTFASWKFGPVEPVPIMICDLKFDDDSTGWGWKPDTNQYDFMPILTPVHPMTNCAHNVIQPTFQLLCDELSAGDRNIGEMAPQLAHGSFITTQQWKLLFSKKDFFMDQTACYIDIECFAFHAQYRRICACINSDDKNNKNKRKRYVESKIRVLVRRFHEELQLEFVPHTEWLESETSDHFFLYTNNMEAYKQMGYVQNVILEQTFNSWRNSDYAKCDCTSSVGVRGNIFRWSDLLDLLETIPSHALRATEEKKKHWFGYCDSNPNLLLMFQQNIPFNMTAGAMPTFLHFSLNHNFYIDPYVHDLMEKRKLATNQSDPHLQTSGATVPASPLLPFPQTPLVSTNASLSVGSAINGNVRRIGHKDVDDNDNTNSVYELSSSPSGPNFGFTSSTNDTIAGAVHVSPHDIDKNPNILYAQTPMATSKILPNNATADTNGAVLVKSNGVKTKYARSEQRDSSDSTLVDVVNNHGDFVYPFGNGHADHCHDSCRFVSLFSLF</sequence>
<accession>X6NFX6</accession>
<dbReference type="Proteomes" id="UP000023152">
    <property type="component" value="Unassembled WGS sequence"/>
</dbReference>
<dbReference type="GO" id="GO:0005634">
    <property type="term" value="C:nucleus"/>
    <property type="evidence" value="ECO:0007669"/>
    <property type="project" value="TreeGrafter"/>
</dbReference>
<gene>
    <name evidence="1" type="ORF">RFI_12359</name>
</gene>
<keyword evidence="2" id="KW-1185">Reference proteome</keyword>
<evidence type="ECO:0000313" key="2">
    <source>
        <dbReference type="Proteomes" id="UP000023152"/>
    </source>
</evidence>
<name>X6NFX6_RETFI</name>
<evidence type="ECO:0000313" key="1">
    <source>
        <dbReference type="EMBL" id="ETO24798.1"/>
    </source>
</evidence>
<dbReference type="EMBL" id="ASPP01008953">
    <property type="protein sequence ID" value="ETO24798.1"/>
    <property type="molecule type" value="Genomic_DNA"/>
</dbReference>
<dbReference type="Gene3D" id="1.10.1410.10">
    <property type="match status" value="1"/>
</dbReference>